<dbReference type="Gene3D" id="3.90.1720.10">
    <property type="entry name" value="endopeptidase domain like (from Nostoc punctiforme)"/>
    <property type="match status" value="1"/>
</dbReference>
<accession>A0A7R6QEE4</accession>
<dbReference type="GO" id="GO:0008234">
    <property type="term" value="F:cysteine-type peptidase activity"/>
    <property type="evidence" value="ECO:0007669"/>
    <property type="project" value="UniProtKB-KW"/>
</dbReference>
<sequence length="347" mass="36112">MPAAAVMLSSRAGRRIALTATAAGLAGCLALVVSAGAMFSADASSEMASVDCPISGVSVGDAKGAAAVDLSGDQVTNAQTIIAVGQQMNVSVKGQVIAIATALQESSLHNLDHGDRDSLGLFQQRPSQGWGTRDQILDPTYASTSFYKHLLTIKGWEDMPVTVAAQRVQHSAFPDAYADHEQQAVQIVADVGPSTGNITQIDTSGCTSVSSTATGTTLTMLQAALDQVGKPYVWGATGPDAFDCSGLVIYAWRQAGRELTVRTSQQMYNIATPIASGQEQPGDLAFTGWGEQGPGPGHVMIVVKRGEVVEAPHTGSNVKVRAYNATNENLKFGRLPDSALTDTSSST</sequence>
<dbReference type="EMBL" id="AP018367">
    <property type="protein sequence ID" value="BBG20766.1"/>
    <property type="molecule type" value="Genomic_DNA"/>
</dbReference>
<dbReference type="AlphaFoldDB" id="A0A7R6QEE4"/>
<dbReference type="InterPro" id="IPR000064">
    <property type="entry name" value="NLP_P60_dom"/>
</dbReference>
<keyword evidence="3" id="KW-0378">Hydrolase</keyword>
<organism evidence="6 7">
    <name type="scientific">Actinacidiphila reveromycinica</name>
    <dbReference type="NCBI Taxonomy" id="659352"/>
    <lineage>
        <taxon>Bacteria</taxon>
        <taxon>Bacillati</taxon>
        <taxon>Actinomycetota</taxon>
        <taxon>Actinomycetes</taxon>
        <taxon>Kitasatosporales</taxon>
        <taxon>Streptomycetaceae</taxon>
        <taxon>Actinacidiphila</taxon>
    </lineage>
</organism>
<keyword evidence="4" id="KW-0788">Thiol protease</keyword>
<protein>
    <submittedName>
        <fullName evidence="6">Putative secreted protein</fullName>
    </submittedName>
</protein>
<gene>
    <name evidence="6" type="ORF">RVR_P223</name>
</gene>
<dbReference type="PANTHER" id="PTHR47359">
    <property type="entry name" value="PEPTIDOGLYCAN DL-ENDOPEPTIDASE CWLO"/>
    <property type="match status" value="1"/>
</dbReference>
<evidence type="ECO:0000256" key="3">
    <source>
        <dbReference type="ARBA" id="ARBA00022801"/>
    </source>
</evidence>
<dbReference type="InterPro" id="IPR038765">
    <property type="entry name" value="Papain-like_cys_pep_sf"/>
</dbReference>
<dbReference type="PANTHER" id="PTHR47359:SF3">
    <property type="entry name" value="NLP_P60 DOMAIN-CONTAINING PROTEIN-RELATED"/>
    <property type="match status" value="1"/>
</dbReference>
<dbReference type="GO" id="GO:0006508">
    <property type="term" value="P:proteolysis"/>
    <property type="evidence" value="ECO:0007669"/>
    <property type="project" value="UniProtKB-KW"/>
</dbReference>
<dbReference type="SUPFAM" id="SSF54001">
    <property type="entry name" value="Cysteine proteinases"/>
    <property type="match status" value="1"/>
</dbReference>
<evidence type="ECO:0000259" key="5">
    <source>
        <dbReference type="PROSITE" id="PS51935"/>
    </source>
</evidence>
<dbReference type="PROSITE" id="PS51935">
    <property type="entry name" value="NLPC_P60"/>
    <property type="match status" value="1"/>
</dbReference>
<evidence type="ECO:0000256" key="4">
    <source>
        <dbReference type="ARBA" id="ARBA00022807"/>
    </source>
</evidence>
<dbReference type="Pfam" id="PF00877">
    <property type="entry name" value="NLPC_P60"/>
    <property type="match status" value="1"/>
</dbReference>
<proteinExistence type="inferred from homology"/>
<feature type="domain" description="NlpC/P60" evidence="5">
    <location>
        <begin position="214"/>
        <end position="344"/>
    </location>
</feature>
<geneLocation type="plasmid" evidence="6 7">
    <name>pRVR2</name>
</geneLocation>
<evidence type="ECO:0000313" key="7">
    <source>
        <dbReference type="Proteomes" id="UP000595703"/>
    </source>
</evidence>
<evidence type="ECO:0000313" key="6">
    <source>
        <dbReference type="EMBL" id="BBG20766.1"/>
    </source>
</evidence>
<dbReference type="Proteomes" id="UP000595703">
    <property type="component" value="Plasmid pRVR2"/>
</dbReference>
<dbReference type="KEGG" id="arev:RVR_P223"/>
<evidence type="ECO:0000256" key="1">
    <source>
        <dbReference type="ARBA" id="ARBA00007074"/>
    </source>
</evidence>
<reference evidence="6 7" key="1">
    <citation type="journal article" date="2020" name="Sci. Rep.">
        <title>beta-carboline chemical signals induce reveromycin production through a LuxR family regulator in Streptomyces sp. SN-593.</title>
        <authorList>
            <person name="Panthee S."/>
            <person name="Kito N."/>
            <person name="Hayashi T."/>
            <person name="Shimizu T."/>
            <person name="Ishikawa J."/>
            <person name="Hamamoto H."/>
            <person name="Osada H."/>
            <person name="Takahashi S."/>
        </authorList>
    </citation>
    <scope>NUCLEOTIDE SEQUENCE [LARGE SCALE GENOMIC DNA]</scope>
    <source>
        <strain evidence="6 7">SN-593</strain>
        <plasmid evidence="6 7">pRVR2</plasmid>
    </source>
</reference>
<comment type="similarity">
    <text evidence="1">Belongs to the peptidase C40 family.</text>
</comment>
<keyword evidence="2" id="KW-0645">Protease</keyword>
<evidence type="ECO:0000256" key="2">
    <source>
        <dbReference type="ARBA" id="ARBA00022670"/>
    </source>
</evidence>
<keyword evidence="7" id="KW-1185">Reference proteome</keyword>
<keyword evidence="6" id="KW-0614">Plasmid</keyword>
<dbReference type="InterPro" id="IPR051794">
    <property type="entry name" value="PG_Endopeptidase_C40"/>
</dbReference>
<name>A0A7R6QEE4_9ACTN</name>
<dbReference type="RefSeq" id="WP_202239989.1">
    <property type="nucleotide sequence ID" value="NZ_AP018367.1"/>
</dbReference>